<organism evidence="4 5">
    <name type="scientific">Flexivirga alba</name>
    <dbReference type="NCBI Taxonomy" id="702742"/>
    <lineage>
        <taxon>Bacteria</taxon>
        <taxon>Bacillati</taxon>
        <taxon>Actinomycetota</taxon>
        <taxon>Actinomycetes</taxon>
        <taxon>Micrococcales</taxon>
        <taxon>Dermacoccaceae</taxon>
        <taxon>Flexivirga</taxon>
    </lineage>
</organism>
<feature type="domain" description="HTH tetR-type" evidence="3">
    <location>
        <begin position="12"/>
        <end position="72"/>
    </location>
</feature>
<keyword evidence="1 2" id="KW-0238">DNA-binding</keyword>
<dbReference type="PRINTS" id="PR00455">
    <property type="entry name" value="HTHTETR"/>
</dbReference>
<dbReference type="SUPFAM" id="SSF46689">
    <property type="entry name" value="Homeodomain-like"/>
    <property type="match status" value="1"/>
</dbReference>
<dbReference type="Pfam" id="PF17920">
    <property type="entry name" value="TetR_C_16"/>
    <property type="match status" value="1"/>
</dbReference>
<dbReference type="SUPFAM" id="SSF48498">
    <property type="entry name" value="Tetracyclin repressor-like, C-terminal domain"/>
    <property type="match status" value="1"/>
</dbReference>
<dbReference type="Gene3D" id="1.10.357.10">
    <property type="entry name" value="Tetracycline Repressor, domain 2"/>
    <property type="match status" value="1"/>
</dbReference>
<proteinExistence type="predicted"/>
<dbReference type="RefSeq" id="WP_382404345.1">
    <property type="nucleotide sequence ID" value="NZ_JBHSWH010000001.1"/>
</dbReference>
<dbReference type="Gene3D" id="1.10.10.60">
    <property type="entry name" value="Homeodomain-like"/>
    <property type="match status" value="1"/>
</dbReference>
<dbReference type="InterPro" id="IPR041678">
    <property type="entry name" value="TetR_C_16"/>
</dbReference>
<keyword evidence="5" id="KW-1185">Reference proteome</keyword>
<dbReference type="Proteomes" id="UP001596298">
    <property type="component" value="Unassembled WGS sequence"/>
</dbReference>
<evidence type="ECO:0000313" key="5">
    <source>
        <dbReference type="Proteomes" id="UP001596298"/>
    </source>
</evidence>
<gene>
    <name evidence="4" type="ORF">ACFQDH_21160</name>
</gene>
<dbReference type="InterPro" id="IPR036271">
    <property type="entry name" value="Tet_transcr_reg_TetR-rel_C_sf"/>
</dbReference>
<evidence type="ECO:0000259" key="3">
    <source>
        <dbReference type="PROSITE" id="PS50977"/>
    </source>
</evidence>
<reference evidence="5" key="1">
    <citation type="journal article" date="2019" name="Int. J. Syst. Evol. Microbiol.">
        <title>The Global Catalogue of Microorganisms (GCM) 10K type strain sequencing project: providing services to taxonomists for standard genome sequencing and annotation.</title>
        <authorList>
            <consortium name="The Broad Institute Genomics Platform"/>
            <consortium name="The Broad Institute Genome Sequencing Center for Infectious Disease"/>
            <person name="Wu L."/>
            <person name="Ma J."/>
        </authorList>
    </citation>
    <scope>NUCLEOTIDE SEQUENCE [LARGE SCALE GENOMIC DNA]</scope>
    <source>
        <strain evidence="5">CCUG 58127</strain>
    </source>
</reference>
<dbReference type="PROSITE" id="PS50977">
    <property type="entry name" value="HTH_TETR_2"/>
    <property type="match status" value="1"/>
</dbReference>
<dbReference type="PANTHER" id="PTHR30055:SF235">
    <property type="entry name" value="TRANSCRIPTIONAL REGULATORY PROTEIN"/>
    <property type="match status" value="1"/>
</dbReference>
<evidence type="ECO:0000256" key="2">
    <source>
        <dbReference type="PROSITE-ProRule" id="PRU00335"/>
    </source>
</evidence>
<comment type="caution">
    <text evidence="4">The sequence shown here is derived from an EMBL/GenBank/DDBJ whole genome shotgun (WGS) entry which is preliminary data.</text>
</comment>
<dbReference type="InterPro" id="IPR050109">
    <property type="entry name" value="HTH-type_TetR-like_transc_reg"/>
</dbReference>
<dbReference type="Pfam" id="PF00440">
    <property type="entry name" value="TetR_N"/>
    <property type="match status" value="1"/>
</dbReference>
<sequence length="201" mass="21563">MNKSRGRRAGNPDTRAEILEVARDHFLSAGYAATSMRAIAADASVDVALLSYHFASKQGLFASAMELPVRPGDLIEHALDAPVEQWPGRILRTVLRVWDDPEVGPVLVQTVLATAAKQSGTGGFVEFLETELLGRVKGRLAGRDAEARATGVLMTIAGVLMTRYVLKVPTMANASPEEIVRIATPGIAIHLRGAQLRDPSI</sequence>
<accession>A0ABW2ALP6</accession>
<feature type="DNA-binding region" description="H-T-H motif" evidence="2">
    <location>
        <begin position="35"/>
        <end position="54"/>
    </location>
</feature>
<dbReference type="EMBL" id="JBHSWH010000001">
    <property type="protein sequence ID" value="MFC6707678.1"/>
    <property type="molecule type" value="Genomic_DNA"/>
</dbReference>
<dbReference type="PANTHER" id="PTHR30055">
    <property type="entry name" value="HTH-TYPE TRANSCRIPTIONAL REGULATOR RUTR"/>
    <property type="match status" value="1"/>
</dbReference>
<protein>
    <submittedName>
        <fullName evidence="4">TetR family transcriptional regulator</fullName>
    </submittedName>
</protein>
<name>A0ABW2ALP6_9MICO</name>
<dbReference type="InterPro" id="IPR009057">
    <property type="entry name" value="Homeodomain-like_sf"/>
</dbReference>
<dbReference type="InterPro" id="IPR001647">
    <property type="entry name" value="HTH_TetR"/>
</dbReference>
<evidence type="ECO:0000313" key="4">
    <source>
        <dbReference type="EMBL" id="MFC6707678.1"/>
    </source>
</evidence>
<evidence type="ECO:0000256" key="1">
    <source>
        <dbReference type="ARBA" id="ARBA00023125"/>
    </source>
</evidence>